<protein>
    <submittedName>
        <fullName evidence="2">Uncharacterized protein</fullName>
    </submittedName>
</protein>
<evidence type="ECO:0000313" key="2">
    <source>
        <dbReference type="EMBL" id="MQL92916.1"/>
    </source>
</evidence>
<reference evidence="2" key="1">
    <citation type="submission" date="2017-07" db="EMBL/GenBank/DDBJ databases">
        <title>Taro Niue Genome Assembly and Annotation.</title>
        <authorList>
            <person name="Atibalentja N."/>
            <person name="Keating K."/>
            <person name="Fields C.J."/>
        </authorList>
    </citation>
    <scope>NUCLEOTIDE SEQUENCE</scope>
    <source>
        <strain evidence="2">Niue_2</strain>
        <tissue evidence="2">Leaf</tissue>
    </source>
</reference>
<evidence type="ECO:0000256" key="1">
    <source>
        <dbReference type="SAM" id="MobiDB-lite"/>
    </source>
</evidence>
<gene>
    <name evidence="2" type="ORF">Taro_025553</name>
</gene>
<evidence type="ECO:0000313" key="3">
    <source>
        <dbReference type="Proteomes" id="UP000652761"/>
    </source>
</evidence>
<dbReference type="EMBL" id="NMUH01001499">
    <property type="protein sequence ID" value="MQL92916.1"/>
    <property type="molecule type" value="Genomic_DNA"/>
</dbReference>
<sequence length="21" mass="2550">MFVEEERTHIIPRTISPPKRI</sequence>
<feature type="region of interest" description="Disordered" evidence="1">
    <location>
        <begin position="1"/>
        <end position="21"/>
    </location>
</feature>
<proteinExistence type="predicted"/>
<organism evidence="2 3">
    <name type="scientific">Colocasia esculenta</name>
    <name type="common">Wild taro</name>
    <name type="synonym">Arum esculentum</name>
    <dbReference type="NCBI Taxonomy" id="4460"/>
    <lineage>
        <taxon>Eukaryota</taxon>
        <taxon>Viridiplantae</taxon>
        <taxon>Streptophyta</taxon>
        <taxon>Embryophyta</taxon>
        <taxon>Tracheophyta</taxon>
        <taxon>Spermatophyta</taxon>
        <taxon>Magnoliopsida</taxon>
        <taxon>Liliopsida</taxon>
        <taxon>Araceae</taxon>
        <taxon>Aroideae</taxon>
        <taxon>Colocasieae</taxon>
        <taxon>Colocasia</taxon>
    </lineage>
</organism>
<dbReference type="AlphaFoldDB" id="A0A843VCK5"/>
<dbReference type="Proteomes" id="UP000652761">
    <property type="component" value="Unassembled WGS sequence"/>
</dbReference>
<name>A0A843VCK5_COLES</name>
<keyword evidence="3" id="KW-1185">Reference proteome</keyword>
<comment type="caution">
    <text evidence="2">The sequence shown here is derived from an EMBL/GenBank/DDBJ whole genome shotgun (WGS) entry which is preliminary data.</text>
</comment>
<accession>A0A843VCK5</accession>